<comment type="similarity">
    <text evidence="2">Belongs to the mitochondrion-specific ribosomal protein mL49 family.</text>
</comment>
<keyword evidence="5" id="KW-0687">Ribonucleoprotein</keyword>
<evidence type="ECO:0000256" key="7">
    <source>
        <dbReference type="ARBA" id="ARBA00035545"/>
    </source>
</evidence>
<dbReference type="OrthoDB" id="19439at2759"/>
<evidence type="ECO:0000256" key="6">
    <source>
        <dbReference type="ARBA" id="ARBA00035191"/>
    </source>
</evidence>
<sequence length="192" mass="22477">MAAVWRSCGPFLKGFAGKTSQIPNNAADFIGRLRPVPVLILPVNYSSYAKSPFVYKIEERYNYDVVKKPIEWKYVERLLPFETIPNPLIKDKYPSGWVPPKEEAKELPYFIHRSKNHFLPVYLKISLRGSKKISIIRKIDGDIWLLNDELKKFLKDKNKMYVETRVHELAQFIEVKGDYVIDIRNWALSKGF</sequence>
<dbReference type="GO" id="GO:0003735">
    <property type="term" value="F:structural constituent of ribosome"/>
    <property type="evidence" value="ECO:0007669"/>
    <property type="project" value="InterPro"/>
</dbReference>
<evidence type="ECO:0000313" key="9">
    <source>
        <dbReference type="Proteomes" id="UP000299102"/>
    </source>
</evidence>
<keyword evidence="9" id="KW-1185">Reference proteome</keyword>
<gene>
    <name evidence="8" type="primary">mRpL49</name>
    <name evidence="8" type="ORF">EVAR_44277_1</name>
</gene>
<organism evidence="8 9">
    <name type="scientific">Eumeta variegata</name>
    <name type="common">Bagworm moth</name>
    <name type="synonym">Eumeta japonica</name>
    <dbReference type="NCBI Taxonomy" id="151549"/>
    <lineage>
        <taxon>Eukaryota</taxon>
        <taxon>Metazoa</taxon>
        <taxon>Ecdysozoa</taxon>
        <taxon>Arthropoda</taxon>
        <taxon>Hexapoda</taxon>
        <taxon>Insecta</taxon>
        <taxon>Pterygota</taxon>
        <taxon>Neoptera</taxon>
        <taxon>Endopterygota</taxon>
        <taxon>Lepidoptera</taxon>
        <taxon>Glossata</taxon>
        <taxon>Ditrysia</taxon>
        <taxon>Tineoidea</taxon>
        <taxon>Psychidae</taxon>
        <taxon>Oiketicinae</taxon>
        <taxon>Eumeta</taxon>
    </lineage>
</organism>
<dbReference type="FunFam" id="3.30.780.10:FF:000009">
    <property type="entry name" value="39S ribosomal protein L49, mitochondrial"/>
    <property type="match status" value="1"/>
</dbReference>
<evidence type="ECO:0000256" key="2">
    <source>
        <dbReference type="ARBA" id="ARBA00005677"/>
    </source>
</evidence>
<proteinExistence type="inferred from homology"/>
<dbReference type="STRING" id="151549.A0A4C1WP69"/>
<dbReference type="PANTHER" id="PTHR13477:SF0">
    <property type="entry name" value="LARGE RIBOSOMAL SUBUNIT PROTEIN ML49"/>
    <property type="match status" value="1"/>
</dbReference>
<evidence type="ECO:0000256" key="4">
    <source>
        <dbReference type="ARBA" id="ARBA00023128"/>
    </source>
</evidence>
<keyword evidence="3 8" id="KW-0689">Ribosomal protein</keyword>
<accession>A0A4C1WP69</accession>
<name>A0A4C1WP69_EUMVA</name>
<dbReference type="EMBL" id="BGZK01000620">
    <property type="protein sequence ID" value="GBP53276.1"/>
    <property type="molecule type" value="Genomic_DNA"/>
</dbReference>
<dbReference type="GO" id="GO:0006412">
    <property type="term" value="P:translation"/>
    <property type="evidence" value="ECO:0007669"/>
    <property type="project" value="InterPro"/>
</dbReference>
<dbReference type="Proteomes" id="UP000299102">
    <property type="component" value="Unassembled WGS sequence"/>
</dbReference>
<comment type="caution">
    <text evidence="8">The sequence shown here is derived from an EMBL/GenBank/DDBJ whole genome shotgun (WGS) entry which is preliminary data.</text>
</comment>
<dbReference type="Gene3D" id="3.30.780.10">
    <property type="entry name" value="SUI1-like domain"/>
    <property type="match status" value="1"/>
</dbReference>
<reference evidence="8 9" key="1">
    <citation type="journal article" date="2019" name="Commun. Biol.">
        <title>The bagworm genome reveals a unique fibroin gene that provides high tensile strength.</title>
        <authorList>
            <person name="Kono N."/>
            <person name="Nakamura H."/>
            <person name="Ohtoshi R."/>
            <person name="Tomita M."/>
            <person name="Numata K."/>
            <person name="Arakawa K."/>
        </authorList>
    </citation>
    <scope>NUCLEOTIDE SEQUENCE [LARGE SCALE GENOMIC DNA]</scope>
</reference>
<dbReference type="GO" id="GO:0005762">
    <property type="term" value="C:mitochondrial large ribosomal subunit"/>
    <property type="evidence" value="ECO:0007669"/>
    <property type="project" value="TreeGrafter"/>
</dbReference>
<comment type="subcellular location">
    <subcellularLocation>
        <location evidence="1">Mitochondrion</location>
    </subcellularLocation>
</comment>
<evidence type="ECO:0000256" key="5">
    <source>
        <dbReference type="ARBA" id="ARBA00023274"/>
    </source>
</evidence>
<evidence type="ECO:0000313" key="8">
    <source>
        <dbReference type="EMBL" id="GBP53276.1"/>
    </source>
</evidence>
<evidence type="ECO:0000256" key="1">
    <source>
        <dbReference type="ARBA" id="ARBA00004173"/>
    </source>
</evidence>
<dbReference type="PANTHER" id="PTHR13477">
    <property type="entry name" value="MITOCHONDRIAL 39S RIBOSOMAL PROTEIN L49"/>
    <property type="match status" value="1"/>
</dbReference>
<keyword evidence="4" id="KW-0496">Mitochondrion</keyword>
<protein>
    <recommendedName>
        <fullName evidence="6">Large ribosomal subunit protein mL49</fullName>
    </recommendedName>
    <alternativeName>
        <fullName evidence="7">39S ribosomal protein L49, mitochondrial</fullName>
    </alternativeName>
</protein>
<dbReference type="AlphaFoldDB" id="A0A4C1WP69"/>
<dbReference type="Pfam" id="PF05046">
    <property type="entry name" value="Img2"/>
    <property type="match status" value="1"/>
</dbReference>
<dbReference type="InterPro" id="IPR007740">
    <property type="entry name" value="Ribosomal_mL49"/>
</dbReference>
<evidence type="ECO:0000256" key="3">
    <source>
        <dbReference type="ARBA" id="ARBA00022980"/>
    </source>
</evidence>